<evidence type="ECO:0000313" key="2">
    <source>
        <dbReference type="Proteomes" id="UP000789525"/>
    </source>
</evidence>
<evidence type="ECO:0000313" key="1">
    <source>
        <dbReference type="EMBL" id="CAG8680821.1"/>
    </source>
</evidence>
<comment type="caution">
    <text evidence="1">The sequence shown here is derived from an EMBL/GenBank/DDBJ whole genome shotgun (WGS) entry which is preliminary data.</text>
</comment>
<dbReference type="EMBL" id="CAJVPT010026774">
    <property type="protein sequence ID" value="CAG8680821.1"/>
    <property type="molecule type" value="Genomic_DNA"/>
</dbReference>
<protein>
    <submittedName>
        <fullName evidence="1">5654_t:CDS:1</fullName>
    </submittedName>
</protein>
<gene>
    <name evidence="1" type="ORF">ACOLOM_LOCUS9330</name>
</gene>
<organism evidence="1 2">
    <name type="scientific">Acaulospora colombiana</name>
    <dbReference type="NCBI Taxonomy" id="27376"/>
    <lineage>
        <taxon>Eukaryota</taxon>
        <taxon>Fungi</taxon>
        <taxon>Fungi incertae sedis</taxon>
        <taxon>Mucoromycota</taxon>
        <taxon>Glomeromycotina</taxon>
        <taxon>Glomeromycetes</taxon>
        <taxon>Diversisporales</taxon>
        <taxon>Acaulosporaceae</taxon>
        <taxon>Acaulospora</taxon>
    </lineage>
</organism>
<feature type="non-terminal residue" evidence="1">
    <location>
        <position position="1"/>
    </location>
</feature>
<sequence>RNIGTLATANQINMNLMDISFDTYNPDAVLESDSTDGVSAEPIDGSLREKKSSCDGGDALDDVESDLSLLLL</sequence>
<proteinExistence type="predicted"/>
<keyword evidence="2" id="KW-1185">Reference proteome</keyword>
<name>A0ACA9NXZ6_9GLOM</name>
<dbReference type="Proteomes" id="UP000789525">
    <property type="component" value="Unassembled WGS sequence"/>
</dbReference>
<reference evidence="1" key="1">
    <citation type="submission" date="2021-06" db="EMBL/GenBank/DDBJ databases">
        <authorList>
            <person name="Kallberg Y."/>
            <person name="Tangrot J."/>
            <person name="Rosling A."/>
        </authorList>
    </citation>
    <scope>NUCLEOTIDE SEQUENCE</scope>
    <source>
        <strain evidence="1">CL356</strain>
    </source>
</reference>
<accession>A0ACA9NXZ6</accession>